<dbReference type="EMBL" id="PQFF01000014">
    <property type="protein sequence ID" value="RHZ89335.1"/>
    <property type="molecule type" value="Genomic_DNA"/>
</dbReference>
<feature type="coiled-coil region" evidence="1">
    <location>
        <begin position="20"/>
        <end position="78"/>
    </location>
</feature>
<dbReference type="OrthoDB" id="2439723at2759"/>
<gene>
    <name evidence="2" type="ORF">Glove_16g108</name>
</gene>
<sequence>MKQRAIDLEAENTKLKQIIKENAKRKADNVNLSAENTKVKAENVKLKQAMRENAKHRVENAKLKAESLQEIKMRERVEKTMLDLDRRLRSGAIHLSPEAISDIASRELISALILPISAMRFCTT</sequence>
<reference evidence="2 3" key="1">
    <citation type="submission" date="2018-08" db="EMBL/GenBank/DDBJ databases">
        <title>Genome and evolution of the arbuscular mycorrhizal fungus Diversispora epigaea (formerly Glomus versiforme) and its bacterial endosymbionts.</title>
        <authorList>
            <person name="Sun X."/>
            <person name="Fei Z."/>
            <person name="Harrison M."/>
        </authorList>
    </citation>
    <scope>NUCLEOTIDE SEQUENCE [LARGE SCALE GENOMIC DNA]</scope>
    <source>
        <strain evidence="2 3">IT104</strain>
    </source>
</reference>
<keyword evidence="3" id="KW-1185">Reference proteome</keyword>
<evidence type="ECO:0000313" key="3">
    <source>
        <dbReference type="Proteomes" id="UP000266861"/>
    </source>
</evidence>
<keyword evidence="1" id="KW-0175">Coiled coil</keyword>
<dbReference type="Proteomes" id="UP000266861">
    <property type="component" value="Unassembled WGS sequence"/>
</dbReference>
<proteinExistence type="predicted"/>
<name>A0A397JLU7_9GLOM</name>
<evidence type="ECO:0000313" key="2">
    <source>
        <dbReference type="EMBL" id="RHZ89335.1"/>
    </source>
</evidence>
<dbReference type="AlphaFoldDB" id="A0A397JLU7"/>
<accession>A0A397JLU7</accession>
<evidence type="ECO:0000256" key="1">
    <source>
        <dbReference type="SAM" id="Coils"/>
    </source>
</evidence>
<organism evidence="2 3">
    <name type="scientific">Diversispora epigaea</name>
    <dbReference type="NCBI Taxonomy" id="1348612"/>
    <lineage>
        <taxon>Eukaryota</taxon>
        <taxon>Fungi</taxon>
        <taxon>Fungi incertae sedis</taxon>
        <taxon>Mucoromycota</taxon>
        <taxon>Glomeromycotina</taxon>
        <taxon>Glomeromycetes</taxon>
        <taxon>Diversisporales</taxon>
        <taxon>Diversisporaceae</taxon>
        <taxon>Diversispora</taxon>
    </lineage>
</organism>
<comment type="caution">
    <text evidence="2">The sequence shown here is derived from an EMBL/GenBank/DDBJ whole genome shotgun (WGS) entry which is preliminary data.</text>
</comment>
<protein>
    <submittedName>
        <fullName evidence="2">Uncharacterized protein</fullName>
    </submittedName>
</protein>